<keyword evidence="1" id="KW-0343">GTPase activation</keyword>
<name>L5MAT0_MYODS</name>
<dbReference type="InterPro" id="IPR051576">
    <property type="entry name" value="PX-Rho_GAP"/>
</dbReference>
<sequence length="399" mass="45116">MLHGDSITTSPERSLDRKAGDILFNLDPRSLHVAELVCKEQQQVISQEMLWKKLTERMVGTDPPFPYVLKSCAEFIETHGIVDGIYRLSGVTSNIQRLRQEFGSDQCPDLTREVYLQDIHCVGSLCKLYFRELPNPLLTYELYEKFTEAVSRRPEEGQLARIQNVVQQLPPPHYRTLEYLIRHLAHIASFSSKTNMHARNLALVWAPNLLRSKEIEATGCNGDAAFLAVRVQQVVIEFILNHVDQIFNNGAPGSLENEENWPIVKSLTLPALSLPMKLVSLEEAQARSLATNHPARKERRENSLPEIVPPMGTLFHTVLELPDNKRKLSSKSKKWKSIFNLGRSGSDSKSKLSRNGSVFVRGQRLSVEKATIRPAKSMDSLCSVPVEACQKLTPQDWAR</sequence>
<keyword evidence="4" id="KW-1185">Reference proteome</keyword>
<evidence type="ECO:0000259" key="2">
    <source>
        <dbReference type="PROSITE" id="PS50238"/>
    </source>
</evidence>
<dbReference type="Gene3D" id="1.10.555.10">
    <property type="entry name" value="Rho GTPase activation protein"/>
    <property type="match status" value="1"/>
</dbReference>
<dbReference type="PANTHER" id="PTHR15729">
    <property type="entry name" value="CDC42 GTPASE-ACTIVATING PROTEIN"/>
    <property type="match status" value="1"/>
</dbReference>
<dbReference type="InterPro" id="IPR000198">
    <property type="entry name" value="RhoGAP_dom"/>
</dbReference>
<dbReference type="SUPFAM" id="SSF81383">
    <property type="entry name" value="F-box domain"/>
    <property type="match status" value="1"/>
</dbReference>
<dbReference type="InterPro" id="IPR008936">
    <property type="entry name" value="Rho_GTPase_activation_prot"/>
</dbReference>
<dbReference type="EMBL" id="KB102273">
    <property type="protein sequence ID" value="ELK35714.1"/>
    <property type="molecule type" value="Genomic_DNA"/>
</dbReference>
<dbReference type="Proteomes" id="UP000010556">
    <property type="component" value="Unassembled WGS sequence"/>
</dbReference>
<dbReference type="CDD" id="cd04384">
    <property type="entry name" value="RhoGAP_CdGAP"/>
    <property type="match status" value="1"/>
</dbReference>
<dbReference type="InterPro" id="IPR036047">
    <property type="entry name" value="F-box-like_dom_sf"/>
</dbReference>
<accession>L5MAT0</accession>
<gene>
    <name evidence="3" type="ORF">MDA_GLEAN10002705</name>
</gene>
<evidence type="ECO:0000256" key="1">
    <source>
        <dbReference type="ARBA" id="ARBA00022468"/>
    </source>
</evidence>
<reference evidence="4" key="1">
    <citation type="journal article" date="2013" name="Science">
        <title>Comparative analysis of bat genomes provides insight into the evolution of flight and immunity.</title>
        <authorList>
            <person name="Zhang G."/>
            <person name="Cowled C."/>
            <person name="Shi Z."/>
            <person name="Huang Z."/>
            <person name="Bishop-Lilly K.A."/>
            <person name="Fang X."/>
            <person name="Wynne J.W."/>
            <person name="Xiong Z."/>
            <person name="Baker M.L."/>
            <person name="Zhao W."/>
            <person name="Tachedjian M."/>
            <person name="Zhu Y."/>
            <person name="Zhou P."/>
            <person name="Jiang X."/>
            <person name="Ng J."/>
            <person name="Yang L."/>
            <person name="Wu L."/>
            <person name="Xiao J."/>
            <person name="Feng Y."/>
            <person name="Chen Y."/>
            <person name="Sun X."/>
            <person name="Zhang Y."/>
            <person name="Marsh G.A."/>
            <person name="Crameri G."/>
            <person name="Broder C.C."/>
            <person name="Frey K.G."/>
            <person name="Wang L.F."/>
            <person name="Wang J."/>
        </authorList>
    </citation>
    <scope>NUCLEOTIDE SEQUENCE [LARGE SCALE GENOMIC DNA]</scope>
</reference>
<dbReference type="FunFam" id="1.10.555.10:FF:000002">
    <property type="entry name" value="rho GTPase-activating protein 32 isoform X1"/>
    <property type="match status" value="1"/>
</dbReference>
<dbReference type="GO" id="GO:0030027">
    <property type="term" value="C:lamellipodium"/>
    <property type="evidence" value="ECO:0007669"/>
    <property type="project" value="TreeGrafter"/>
</dbReference>
<dbReference type="PROSITE" id="PS50238">
    <property type="entry name" value="RHOGAP"/>
    <property type="match status" value="1"/>
</dbReference>
<dbReference type="GO" id="GO:0007264">
    <property type="term" value="P:small GTPase-mediated signal transduction"/>
    <property type="evidence" value="ECO:0007669"/>
    <property type="project" value="TreeGrafter"/>
</dbReference>
<feature type="domain" description="Rho-GAP" evidence="2">
    <location>
        <begin position="52"/>
        <end position="247"/>
    </location>
</feature>
<dbReference type="SUPFAM" id="SSF48350">
    <property type="entry name" value="GTPase activation domain, GAP"/>
    <property type="match status" value="1"/>
</dbReference>
<evidence type="ECO:0000313" key="4">
    <source>
        <dbReference type="Proteomes" id="UP000010556"/>
    </source>
</evidence>
<protein>
    <submittedName>
        <fullName evidence="3">Rho GTPase-activating protein 31</fullName>
    </submittedName>
</protein>
<dbReference type="Pfam" id="PF00620">
    <property type="entry name" value="RhoGAP"/>
    <property type="match status" value="1"/>
</dbReference>
<dbReference type="SMART" id="SM00324">
    <property type="entry name" value="RhoGAP"/>
    <property type="match status" value="1"/>
</dbReference>
<evidence type="ECO:0000313" key="3">
    <source>
        <dbReference type="EMBL" id="ELK35714.1"/>
    </source>
</evidence>
<dbReference type="PANTHER" id="PTHR15729:SF3">
    <property type="entry name" value="RHO GTPASE-ACTIVATING PROTEIN 31"/>
    <property type="match status" value="1"/>
</dbReference>
<dbReference type="AlphaFoldDB" id="L5MAT0"/>
<organism evidence="3 4">
    <name type="scientific">Myotis davidii</name>
    <name type="common">David's myotis</name>
    <dbReference type="NCBI Taxonomy" id="225400"/>
    <lineage>
        <taxon>Eukaryota</taxon>
        <taxon>Metazoa</taxon>
        <taxon>Chordata</taxon>
        <taxon>Craniata</taxon>
        <taxon>Vertebrata</taxon>
        <taxon>Euteleostomi</taxon>
        <taxon>Mammalia</taxon>
        <taxon>Eutheria</taxon>
        <taxon>Laurasiatheria</taxon>
        <taxon>Chiroptera</taxon>
        <taxon>Yangochiroptera</taxon>
        <taxon>Vespertilionidae</taxon>
        <taxon>Myotis</taxon>
    </lineage>
</organism>
<dbReference type="GO" id="GO:0005096">
    <property type="term" value="F:GTPase activator activity"/>
    <property type="evidence" value="ECO:0007669"/>
    <property type="project" value="UniProtKB-KW"/>
</dbReference>
<proteinExistence type="predicted"/>